<dbReference type="AlphaFoldDB" id="A0A3N4Z9V5"/>
<feature type="region of interest" description="Disordered" evidence="1">
    <location>
        <begin position="30"/>
        <end position="49"/>
    </location>
</feature>
<accession>A0A3N4Z9V5</accession>
<sequence>MTRVTAAEEVKNPVEGGSRNSEGIATVVLGVSHETPQETASDPARPAGDQLVRNRRARSAVQRSDPSDHLVDTLDLVEEMAVMTRSREQIFRHIETLIGIRFGELQALTAVAEGADHFREVARRTGQPDAAARVTVEGLAERGLLGRHAHDRADDGSTPGLIHVSPAGTVLLQQAQALQVRLLDAVVDTLDEDETLRLRESVAHVAETLEPRLSPRLALTPAGR</sequence>
<feature type="region of interest" description="Disordered" evidence="1">
    <location>
        <begin position="1"/>
        <end position="23"/>
    </location>
</feature>
<dbReference type="InterPro" id="IPR036388">
    <property type="entry name" value="WH-like_DNA-bd_sf"/>
</dbReference>
<dbReference type="Gene3D" id="1.10.10.10">
    <property type="entry name" value="Winged helix-like DNA-binding domain superfamily/Winged helix DNA-binding domain"/>
    <property type="match status" value="1"/>
</dbReference>
<protein>
    <recommendedName>
        <fullName evidence="4">DNA-binding MarR family transcriptional regulator</fullName>
    </recommendedName>
</protein>
<dbReference type="Proteomes" id="UP000280726">
    <property type="component" value="Unassembled WGS sequence"/>
</dbReference>
<feature type="compositionally biased region" description="Basic and acidic residues" evidence="1">
    <location>
        <begin position="1"/>
        <end position="12"/>
    </location>
</feature>
<dbReference type="EMBL" id="RKRA01000001">
    <property type="protein sequence ID" value="RPF28844.1"/>
    <property type="molecule type" value="Genomic_DNA"/>
</dbReference>
<keyword evidence="3" id="KW-1185">Reference proteome</keyword>
<evidence type="ECO:0000256" key="1">
    <source>
        <dbReference type="SAM" id="MobiDB-lite"/>
    </source>
</evidence>
<evidence type="ECO:0000313" key="3">
    <source>
        <dbReference type="Proteomes" id="UP000280726"/>
    </source>
</evidence>
<dbReference type="SUPFAM" id="SSF46785">
    <property type="entry name" value="Winged helix' DNA-binding domain"/>
    <property type="match status" value="1"/>
</dbReference>
<dbReference type="InterPro" id="IPR036390">
    <property type="entry name" value="WH_DNA-bd_sf"/>
</dbReference>
<evidence type="ECO:0008006" key="4">
    <source>
        <dbReference type="Google" id="ProtNLM"/>
    </source>
</evidence>
<organism evidence="2 3">
    <name type="scientific">Georgenia muralis</name>
    <dbReference type="NCBI Taxonomy" id="154117"/>
    <lineage>
        <taxon>Bacteria</taxon>
        <taxon>Bacillati</taxon>
        <taxon>Actinomycetota</taxon>
        <taxon>Actinomycetes</taxon>
        <taxon>Micrococcales</taxon>
        <taxon>Bogoriellaceae</taxon>
        <taxon>Georgenia</taxon>
    </lineage>
</organism>
<comment type="caution">
    <text evidence="2">The sequence shown here is derived from an EMBL/GenBank/DDBJ whole genome shotgun (WGS) entry which is preliminary data.</text>
</comment>
<proteinExistence type="predicted"/>
<name>A0A3N4Z9V5_9MICO</name>
<reference evidence="2 3" key="1">
    <citation type="submission" date="2018-11" db="EMBL/GenBank/DDBJ databases">
        <title>Sequencing the genomes of 1000 actinobacteria strains.</title>
        <authorList>
            <person name="Klenk H.-P."/>
        </authorList>
    </citation>
    <scope>NUCLEOTIDE SEQUENCE [LARGE SCALE GENOMIC DNA]</scope>
    <source>
        <strain evidence="2 3">DSM 14418</strain>
    </source>
</reference>
<gene>
    <name evidence="2" type="ORF">EDD32_3390</name>
</gene>
<evidence type="ECO:0000313" key="2">
    <source>
        <dbReference type="EMBL" id="RPF28844.1"/>
    </source>
</evidence>